<evidence type="ECO:0000256" key="1">
    <source>
        <dbReference type="SAM" id="SignalP"/>
    </source>
</evidence>
<feature type="domain" description="PE-PPE" evidence="2">
    <location>
        <begin position="86"/>
        <end position="312"/>
    </location>
</feature>
<dbReference type="Proteomes" id="UP000321797">
    <property type="component" value="Unassembled WGS sequence"/>
</dbReference>
<reference evidence="3 4" key="1">
    <citation type="submission" date="2018-09" db="EMBL/GenBank/DDBJ databases">
        <title>Metagenome Assembled Genomes from an Advanced Water Purification Facility.</title>
        <authorList>
            <person name="Stamps B.W."/>
            <person name="Spear J.R."/>
        </authorList>
    </citation>
    <scope>NUCLEOTIDE SEQUENCE [LARGE SCALE GENOMIC DNA]</scope>
    <source>
        <strain evidence="3">Bin_29_2</strain>
    </source>
</reference>
<feature type="signal peptide" evidence="1">
    <location>
        <begin position="1"/>
        <end position="27"/>
    </location>
</feature>
<accession>A0A5B1MDG8</accession>
<dbReference type="InterPro" id="IPR013228">
    <property type="entry name" value="PE-PPE_C"/>
</dbReference>
<organism evidence="3 4">
    <name type="scientific">Mycolicibacter arupensis</name>
    <dbReference type="NCBI Taxonomy" id="342002"/>
    <lineage>
        <taxon>Bacteria</taxon>
        <taxon>Bacillati</taxon>
        <taxon>Actinomycetota</taxon>
        <taxon>Actinomycetes</taxon>
        <taxon>Mycobacteriales</taxon>
        <taxon>Mycobacteriaceae</taxon>
        <taxon>Mycolicibacter</taxon>
    </lineage>
</organism>
<evidence type="ECO:0000313" key="4">
    <source>
        <dbReference type="Proteomes" id="UP000321797"/>
    </source>
</evidence>
<keyword evidence="1" id="KW-0732">Signal</keyword>
<dbReference type="InterPro" id="IPR029058">
    <property type="entry name" value="AB_hydrolase_fold"/>
</dbReference>
<dbReference type="Pfam" id="PF08237">
    <property type="entry name" value="PE-PPE"/>
    <property type="match status" value="1"/>
</dbReference>
<dbReference type="Gene3D" id="3.40.50.1820">
    <property type="entry name" value="alpha/beta hydrolase"/>
    <property type="match status" value="1"/>
</dbReference>
<dbReference type="EMBL" id="SSGD01000025">
    <property type="protein sequence ID" value="TXI58559.1"/>
    <property type="molecule type" value="Genomic_DNA"/>
</dbReference>
<name>A0A5B1MDG8_9MYCO</name>
<evidence type="ECO:0000259" key="2">
    <source>
        <dbReference type="Pfam" id="PF08237"/>
    </source>
</evidence>
<proteinExistence type="predicted"/>
<protein>
    <submittedName>
        <fullName evidence="3">PE-PPE domain-containing protein</fullName>
    </submittedName>
</protein>
<comment type="caution">
    <text evidence="3">The sequence shown here is derived from an EMBL/GenBank/DDBJ whole genome shotgun (WGS) entry which is preliminary data.</text>
</comment>
<dbReference type="AlphaFoldDB" id="A0A5B1MDG8"/>
<feature type="chain" id="PRO_5039257264" evidence="1">
    <location>
        <begin position="28"/>
        <end position="508"/>
    </location>
</feature>
<dbReference type="SUPFAM" id="SSF53474">
    <property type="entry name" value="alpha/beta-Hydrolases"/>
    <property type="match status" value="1"/>
</dbReference>
<gene>
    <name evidence="3" type="ORF">E6Q54_05430</name>
</gene>
<evidence type="ECO:0000313" key="3">
    <source>
        <dbReference type="EMBL" id="TXI58559.1"/>
    </source>
</evidence>
<sequence length="508" mass="52847">MIVEQAHRLTITVGIACATVVSTPAAAAAPPLPVAVSGDVQLTAGGTALVYDGSGGPVPAAQYLDAVNTLYLQPDGFTGTLEPGFVPNGLYPITGIRSLGFGTSVGQGQSMMFSAIGSQLASGEFNAENPLVVMGYSQTSTVASLVMSQLQEAGVPSDAVRFVLLGDPNNPNGGILTTFDLPSGNTGALSPVDFPLGPPTPSSLYPTDVYTIEYDATADFPHYPLNLLSVLNALVGNFTEHFIYADLTPEQVADAILLPGSATLGGDGLTDYYMIPNPDLPLLMPLLLIPWVGQPLYDLLEPVTRILVNLGYGSITEGWNQGPADVATTFGLFPQIDLGQLAAALGNGVQQGFTDALNALANPISYEEQLAPWMPFANSFYTHGFIDQAPTSFDDVLHGMLRIGGFPVSEVTRGSPPSEIIDMISKTLAYDYSALVPAGDAINALVTSLPAYAANIFFDQLGAGDLLGAIGLPAASYGGLVPFDALIGAAPALFAVLGTVDNFYELFS</sequence>